<keyword evidence="8" id="KW-1185">Reference proteome</keyword>
<evidence type="ECO:0000256" key="5">
    <source>
        <dbReference type="SAM" id="Phobius"/>
    </source>
</evidence>
<feature type="transmembrane region" description="Helical" evidence="5">
    <location>
        <begin position="302"/>
        <end position="324"/>
    </location>
</feature>
<protein>
    <recommendedName>
        <fullName evidence="6">ABC transmembrane type-2 domain-containing protein</fullName>
    </recommendedName>
</protein>
<feature type="transmembrane region" description="Helical" evidence="5">
    <location>
        <begin position="225"/>
        <end position="248"/>
    </location>
</feature>
<accession>A0A133UJ20</accession>
<organism evidence="7 8">
    <name type="scientific">candidate division MSBL1 archaeon SCGC-AAA259I09</name>
    <dbReference type="NCBI Taxonomy" id="1698267"/>
    <lineage>
        <taxon>Archaea</taxon>
        <taxon>Methanobacteriati</taxon>
        <taxon>Methanobacteriota</taxon>
        <taxon>candidate division MSBL1</taxon>
    </lineage>
</organism>
<proteinExistence type="predicted"/>
<feature type="transmembrane region" description="Helical" evidence="5">
    <location>
        <begin position="394"/>
        <end position="412"/>
    </location>
</feature>
<keyword evidence="3 5" id="KW-1133">Transmembrane helix</keyword>
<evidence type="ECO:0000256" key="4">
    <source>
        <dbReference type="ARBA" id="ARBA00023136"/>
    </source>
</evidence>
<comment type="subcellular location">
    <subcellularLocation>
        <location evidence="1">Membrane</location>
        <topology evidence="1">Multi-pass membrane protein</topology>
    </subcellularLocation>
</comment>
<dbReference type="PROSITE" id="PS51012">
    <property type="entry name" value="ABC_TM2"/>
    <property type="match status" value="1"/>
</dbReference>
<evidence type="ECO:0000313" key="8">
    <source>
        <dbReference type="Proteomes" id="UP000070463"/>
    </source>
</evidence>
<dbReference type="PANTHER" id="PTHR43027">
    <property type="entry name" value="DOXORUBICIN RESISTANCE ABC TRANSPORTER PERMEASE PROTEIN DRRC-RELATED"/>
    <property type="match status" value="1"/>
</dbReference>
<evidence type="ECO:0000259" key="6">
    <source>
        <dbReference type="PROSITE" id="PS51012"/>
    </source>
</evidence>
<dbReference type="GO" id="GO:0140359">
    <property type="term" value="F:ABC-type transporter activity"/>
    <property type="evidence" value="ECO:0007669"/>
    <property type="project" value="InterPro"/>
</dbReference>
<dbReference type="EMBL" id="LHXR01000201">
    <property type="protein sequence ID" value="KXA94208.1"/>
    <property type="molecule type" value="Genomic_DNA"/>
</dbReference>
<dbReference type="Pfam" id="PF12698">
    <property type="entry name" value="ABC2_membrane_3"/>
    <property type="match status" value="1"/>
</dbReference>
<feature type="transmembrane region" description="Helical" evidence="5">
    <location>
        <begin position="336"/>
        <end position="355"/>
    </location>
</feature>
<keyword evidence="4 5" id="KW-0472">Membrane</keyword>
<feature type="transmembrane region" description="Helical" evidence="5">
    <location>
        <begin position="269"/>
        <end position="296"/>
    </location>
</feature>
<dbReference type="InterPro" id="IPR052902">
    <property type="entry name" value="ABC-2_transporter"/>
</dbReference>
<comment type="caution">
    <text evidence="7">The sequence shown here is derived from an EMBL/GenBank/DDBJ whole genome shotgun (WGS) entry which is preliminary data.</text>
</comment>
<gene>
    <name evidence="7" type="ORF">AKJ37_07845</name>
</gene>
<dbReference type="AlphaFoldDB" id="A0A133UJ20"/>
<dbReference type="GO" id="GO:0016020">
    <property type="term" value="C:membrane"/>
    <property type="evidence" value="ECO:0007669"/>
    <property type="project" value="UniProtKB-SubCell"/>
</dbReference>
<evidence type="ECO:0000313" key="7">
    <source>
        <dbReference type="EMBL" id="KXA94208.1"/>
    </source>
</evidence>
<evidence type="ECO:0000256" key="1">
    <source>
        <dbReference type="ARBA" id="ARBA00004141"/>
    </source>
</evidence>
<name>A0A133UJ20_9EURY</name>
<evidence type="ECO:0000256" key="2">
    <source>
        <dbReference type="ARBA" id="ARBA00022692"/>
    </source>
</evidence>
<feature type="transmembrane region" description="Helical" evidence="5">
    <location>
        <begin position="21"/>
        <end position="43"/>
    </location>
</feature>
<dbReference type="InterPro" id="IPR013525">
    <property type="entry name" value="ABC2_TM"/>
</dbReference>
<dbReference type="PANTHER" id="PTHR43027:SF1">
    <property type="entry name" value="DOXORUBICIN RESISTANCE ABC TRANSPORTER PERMEASE PROTEIN DRRC-RELATED"/>
    <property type="match status" value="1"/>
</dbReference>
<dbReference type="InterPro" id="IPR047817">
    <property type="entry name" value="ABC2_TM_bact-type"/>
</dbReference>
<reference evidence="7 8" key="1">
    <citation type="journal article" date="2016" name="Sci. Rep.">
        <title>Metabolic traits of an uncultured archaeal lineage -MSBL1- from brine pools of the Red Sea.</title>
        <authorList>
            <person name="Mwirichia R."/>
            <person name="Alam I."/>
            <person name="Rashid M."/>
            <person name="Vinu M."/>
            <person name="Ba-Alawi W."/>
            <person name="Anthony Kamau A."/>
            <person name="Kamanda Ngugi D."/>
            <person name="Goker M."/>
            <person name="Klenk H.P."/>
            <person name="Bajic V."/>
            <person name="Stingl U."/>
        </authorList>
    </citation>
    <scope>NUCLEOTIDE SEQUENCE [LARGE SCALE GENOMIC DNA]</scope>
    <source>
        <strain evidence="7">SCGC-AAA259I09</strain>
    </source>
</reference>
<keyword evidence="2 5" id="KW-0812">Transmembrane</keyword>
<sequence>MKGVLHVFKAVTKSWFRSKSGVFFSFLFPLMLLLIFGTVFGGVQDSSYGIYVQNRDIEGGQPTPLSRALENALRTVNALDVENVPPGADLNEYVEKSSSFSKSRVLVIPENFDRRVRTRSTRVGIGVTLTTLSRLMDYGGPSIPENDRSQIKEGMSELENMKGAVPSENVNLKLFTTEGDQSAPIVRSIVHSVVGSFNERSIGARPVVSVEEGSLRRRDLGVISYYLPGLIAAFIMVNGIIGVTSNISEFNRNGIIKRLAATSLDKKSWIIGNILNQAVLAFMLTFVMIGASWVFFGVGIIPGAYSIALIFLGSTVFSSVGITLGGVIKDIEGANAAGNAIGFPMMFLSGSFWPLETMPDFMQTLAKALPLYYLHDGLREIMIYKQPGQASMPFLLYGVLTVVLVAVAVKVTKWKEF</sequence>
<dbReference type="Proteomes" id="UP000070463">
    <property type="component" value="Unassembled WGS sequence"/>
</dbReference>
<feature type="domain" description="ABC transmembrane type-2" evidence="6">
    <location>
        <begin position="183"/>
        <end position="415"/>
    </location>
</feature>
<evidence type="ECO:0000256" key="3">
    <source>
        <dbReference type="ARBA" id="ARBA00022989"/>
    </source>
</evidence>